<keyword evidence="4" id="KW-1185">Reference proteome</keyword>
<keyword evidence="1" id="KW-0472">Membrane</keyword>
<evidence type="ECO:0000256" key="1">
    <source>
        <dbReference type="SAM" id="Phobius"/>
    </source>
</evidence>
<dbReference type="InterPro" id="IPR050879">
    <property type="entry name" value="Acyltransferase_3"/>
</dbReference>
<feature type="transmembrane region" description="Helical" evidence="1">
    <location>
        <begin position="260"/>
        <end position="278"/>
    </location>
</feature>
<dbReference type="PANTHER" id="PTHR23028:SF53">
    <property type="entry name" value="ACYL_TRANSF_3 DOMAIN-CONTAINING PROTEIN"/>
    <property type="match status" value="1"/>
</dbReference>
<dbReference type="PANTHER" id="PTHR23028">
    <property type="entry name" value="ACETYLTRANSFERASE"/>
    <property type="match status" value="1"/>
</dbReference>
<organism evidence="3 4">
    <name type="scientific">Spirosoma liriopis</name>
    <dbReference type="NCBI Taxonomy" id="2937440"/>
    <lineage>
        <taxon>Bacteria</taxon>
        <taxon>Pseudomonadati</taxon>
        <taxon>Bacteroidota</taxon>
        <taxon>Cytophagia</taxon>
        <taxon>Cytophagales</taxon>
        <taxon>Cytophagaceae</taxon>
        <taxon>Spirosoma</taxon>
    </lineage>
</organism>
<proteinExistence type="predicted"/>
<dbReference type="InterPro" id="IPR002656">
    <property type="entry name" value="Acyl_transf_3_dom"/>
</dbReference>
<feature type="transmembrane region" description="Helical" evidence="1">
    <location>
        <begin position="130"/>
        <end position="156"/>
    </location>
</feature>
<dbReference type="RefSeq" id="WP_248477932.1">
    <property type="nucleotide sequence ID" value="NZ_JALPRF010000002.1"/>
</dbReference>
<feature type="transmembrane region" description="Helical" evidence="1">
    <location>
        <begin position="330"/>
        <end position="352"/>
    </location>
</feature>
<evidence type="ECO:0000313" key="4">
    <source>
        <dbReference type="Proteomes" id="UP001202180"/>
    </source>
</evidence>
<evidence type="ECO:0000259" key="2">
    <source>
        <dbReference type="Pfam" id="PF01757"/>
    </source>
</evidence>
<feature type="transmembrane region" description="Helical" evidence="1">
    <location>
        <begin position="227"/>
        <end position="248"/>
    </location>
</feature>
<feature type="transmembrane region" description="Helical" evidence="1">
    <location>
        <begin position="198"/>
        <end position="220"/>
    </location>
</feature>
<accession>A0ABT0HMH7</accession>
<dbReference type="GO" id="GO:0016746">
    <property type="term" value="F:acyltransferase activity"/>
    <property type="evidence" value="ECO:0007669"/>
    <property type="project" value="UniProtKB-KW"/>
</dbReference>
<reference evidence="3 4" key="1">
    <citation type="submission" date="2022-04" db="EMBL/GenBank/DDBJ databases">
        <title>Spirosoma sp. strain RP8 genome sequencing and assembly.</title>
        <authorList>
            <person name="Jung Y."/>
        </authorList>
    </citation>
    <scope>NUCLEOTIDE SEQUENCE [LARGE SCALE GENOMIC DNA]</scope>
    <source>
        <strain evidence="3 4">RP8</strain>
    </source>
</reference>
<sequence length="380" mass="43602">MKLDYIDALRGMAILSVIWFHCHLEHFSNTTFYSLMDTLGSPAAIGVQLFYALSAFTLFLSQDRRKGADIQKTDFFYRRFFRIAPMYYVAIPYYLWQMAYFYSQPLSSVIRYNVYGIMANMLLLHGLSPVWINSIIPGGWSVGIEVLFYAMVPFLFTRITNLNRAILFTVLTLLVGFVLTSVLLHVPAIQNSQLLVEYLFYYLPYQLPVFGCGIVAYYVVIRKERRVRPWVTGLAVSVVAFLILSKTIGQTVLRNLPHTLHLFGSIGFAVLIIVLAKWPSRLLVNRVTRYIGKVSYSAYLTHFGILYWLNKVLPKALIPVTSTLTNVINFHLKFVLILVPTVLFSSITYHLIEEPAQQVGKQFLRRRKDRALPAAVEINQ</sequence>
<keyword evidence="1" id="KW-1133">Transmembrane helix</keyword>
<protein>
    <submittedName>
        <fullName evidence="3">Acyltransferase</fullName>
    </submittedName>
</protein>
<dbReference type="Proteomes" id="UP001202180">
    <property type="component" value="Unassembled WGS sequence"/>
</dbReference>
<dbReference type="EMBL" id="JALPRF010000002">
    <property type="protein sequence ID" value="MCK8493374.1"/>
    <property type="molecule type" value="Genomic_DNA"/>
</dbReference>
<feature type="transmembrane region" description="Helical" evidence="1">
    <location>
        <begin position="165"/>
        <end position="186"/>
    </location>
</feature>
<keyword evidence="3" id="KW-0012">Acyltransferase</keyword>
<name>A0ABT0HMH7_9BACT</name>
<dbReference type="Pfam" id="PF01757">
    <property type="entry name" value="Acyl_transf_3"/>
    <property type="match status" value="1"/>
</dbReference>
<keyword evidence="1" id="KW-0812">Transmembrane</keyword>
<evidence type="ECO:0000313" key="3">
    <source>
        <dbReference type="EMBL" id="MCK8493374.1"/>
    </source>
</evidence>
<gene>
    <name evidence="3" type="ORF">M0L20_16015</name>
</gene>
<feature type="domain" description="Acyltransferase 3" evidence="2">
    <location>
        <begin position="4"/>
        <end position="349"/>
    </location>
</feature>
<feature type="transmembrane region" description="Helical" evidence="1">
    <location>
        <begin position="39"/>
        <end position="60"/>
    </location>
</feature>
<feature type="transmembrane region" description="Helical" evidence="1">
    <location>
        <begin position="80"/>
        <end position="102"/>
    </location>
</feature>
<feature type="transmembrane region" description="Helical" evidence="1">
    <location>
        <begin position="290"/>
        <end position="310"/>
    </location>
</feature>
<keyword evidence="3" id="KW-0808">Transferase</keyword>
<comment type="caution">
    <text evidence="3">The sequence shown here is derived from an EMBL/GenBank/DDBJ whole genome shotgun (WGS) entry which is preliminary data.</text>
</comment>